<dbReference type="EMBL" id="BMAO01009235">
    <property type="protein sequence ID" value="GFR29561.1"/>
    <property type="molecule type" value="Genomic_DNA"/>
</dbReference>
<sequence>MSMIGEEPKHFQRWGDDDDGIIFYFSTTRRPYPWERPRPQIDPPTSDPPSSSGEEVVFFFVLGIGLLIFLVMVTCCKMAASEALSDSSSSRTTVHPPPQIYSQTSGTRPTGVGDDIRITLAYINSTYRSGGARSEVDSSSDRPPDYSTVTLQGFNNAAYPSVVNKPQESPPPKYDGPVFN</sequence>
<feature type="region of interest" description="Disordered" evidence="1">
    <location>
        <begin position="86"/>
        <end position="113"/>
    </location>
</feature>
<keyword evidence="2" id="KW-0812">Transmembrane</keyword>
<evidence type="ECO:0000256" key="1">
    <source>
        <dbReference type="SAM" id="MobiDB-lite"/>
    </source>
</evidence>
<gene>
    <name evidence="3" type="primary">NCL1_08344</name>
    <name evidence="3" type="ORF">TNCT_262151</name>
</gene>
<evidence type="ECO:0000313" key="3">
    <source>
        <dbReference type="EMBL" id="GFR29561.1"/>
    </source>
</evidence>
<keyword evidence="2" id="KW-0472">Membrane</keyword>
<protein>
    <submittedName>
        <fullName evidence="3">Uncharacterized protein</fullName>
    </submittedName>
</protein>
<keyword evidence="2" id="KW-1133">Transmembrane helix</keyword>
<dbReference type="OrthoDB" id="6420398at2759"/>
<dbReference type="AlphaFoldDB" id="A0A8X6M0G0"/>
<keyword evidence="4" id="KW-1185">Reference proteome</keyword>
<feature type="compositionally biased region" description="Basic and acidic residues" evidence="1">
    <location>
        <begin position="134"/>
        <end position="144"/>
    </location>
</feature>
<evidence type="ECO:0000256" key="2">
    <source>
        <dbReference type="SAM" id="Phobius"/>
    </source>
</evidence>
<feature type="region of interest" description="Disordered" evidence="1">
    <location>
        <begin position="130"/>
        <end position="180"/>
    </location>
</feature>
<organism evidence="3 4">
    <name type="scientific">Trichonephila clavata</name>
    <name type="common">Joro spider</name>
    <name type="synonym">Nephila clavata</name>
    <dbReference type="NCBI Taxonomy" id="2740835"/>
    <lineage>
        <taxon>Eukaryota</taxon>
        <taxon>Metazoa</taxon>
        <taxon>Ecdysozoa</taxon>
        <taxon>Arthropoda</taxon>
        <taxon>Chelicerata</taxon>
        <taxon>Arachnida</taxon>
        <taxon>Araneae</taxon>
        <taxon>Araneomorphae</taxon>
        <taxon>Entelegynae</taxon>
        <taxon>Araneoidea</taxon>
        <taxon>Nephilidae</taxon>
        <taxon>Trichonephila</taxon>
    </lineage>
</organism>
<comment type="caution">
    <text evidence="3">The sequence shown here is derived from an EMBL/GenBank/DDBJ whole genome shotgun (WGS) entry which is preliminary data.</text>
</comment>
<proteinExistence type="predicted"/>
<evidence type="ECO:0000313" key="4">
    <source>
        <dbReference type="Proteomes" id="UP000887116"/>
    </source>
</evidence>
<name>A0A8X6M0G0_TRICU</name>
<accession>A0A8X6M0G0</accession>
<reference evidence="3" key="1">
    <citation type="submission" date="2020-07" db="EMBL/GenBank/DDBJ databases">
        <title>Multicomponent nature underlies the extraordinary mechanical properties of spider dragline silk.</title>
        <authorList>
            <person name="Kono N."/>
            <person name="Nakamura H."/>
            <person name="Mori M."/>
            <person name="Yoshida Y."/>
            <person name="Ohtoshi R."/>
            <person name="Malay A.D."/>
            <person name="Moran D.A.P."/>
            <person name="Tomita M."/>
            <person name="Numata K."/>
            <person name="Arakawa K."/>
        </authorList>
    </citation>
    <scope>NUCLEOTIDE SEQUENCE</scope>
</reference>
<dbReference type="Proteomes" id="UP000887116">
    <property type="component" value="Unassembled WGS sequence"/>
</dbReference>
<feature type="transmembrane region" description="Helical" evidence="2">
    <location>
        <begin position="56"/>
        <end position="80"/>
    </location>
</feature>